<dbReference type="OrthoDB" id="9914513at2"/>
<dbReference type="RefSeq" id="WP_133440770.1">
    <property type="nucleotide sequence ID" value="NZ_CP037954.1"/>
</dbReference>
<protein>
    <submittedName>
        <fullName evidence="2">Uncharacterized protein</fullName>
    </submittedName>
</protein>
<keyword evidence="3" id="KW-1185">Reference proteome</keyword>
<reference evidence="2 3" key="1">
    <citation type="submission" date="2019-03" db="EMBL/GenBank/DDBJ databases">
        <authorList>
            <person name="Kim H."/>
            <person name="Yu S.-M."/>
        </authorList>
    </citation>
    <scope>NUCLEOTIDE SEQUENCE [LARGE SCALE GENOMIC DNA]</scope>
    <source>
        <strain evidence="2 3">NBC122</strain>
    </source>
</reference>
<proteinExistence type="predicted"/>
<accession>A0A4P6ZHX7</accession>
<dbReference type="Proteomes" id="UP000294419">
    <property type="component" value="Chromosome"/>
</dbReference>
<gene>
    <name evidence="2" type="ORF">NBC122_02624</name>
</gene>
<dbReference type="AlphaFoldDB" id="A0A4P6ZHX7"/>
<dbReference type="KEGG" id="csal:NBC122_02624"/>
<evidence type="ECO:0000313" key="2">
    <source>
        <dbReference type="EMBL" id="QBO59426.1"/>
    </source>
</evidence>
<feature type="coiled-coil region" evidence="1">
    <location>
        <begin position="72"/>
        <end position="136"/>
    </location>
</feature>
<dbReference type="EMBL" id="CP037954">
    <property type="protein sequence ID" value="QBO59426.1"/>
    <property type="molecule type" value="Genomic_DNA"/>
</dbReference>
<evidence type="ECO:0000256" key="1">
    <source>
        <dbReference type="SAM" id="Coils"/>
    </source>
</evidence>
<sequence length="142" mass="16799">MKNILLFAFFIVSTFLYSQDEKQRFEQTQTKELVSNAGYNSALNEMQSSADKSTKDKIKQMDEQFELNFSKKAKYETRLKLLLQKKTDANEKLMQAKSDAEKEKFKEKISELHLDIDKLKKKLVENEVELKTLQNFYNKLKK</sequence>
<name>A0A4P6ZHX7_9FLAO</name>
<organism evidence="2 3">
    <name type="scientific">Chryseobacterium salivictor</name>
    <dbReference type="NCBI Taxonomy" id="2547600"/>
    <lineage>
        <taxon>Bacteria</taxon>
        <taxon>Pseudomonadati</taxon>
        <taxon>Bacteroidota</taxon>
        <taxon>Flavobacteriia</taxon>
        <taxon>Flavobacteriales</taxon>
        <taxon>Weeksellaceae</taxon>
        <taxon>Chryseobacterium group</taxon>
        <taxon>Chryseobacterium</taxon>
    </lineage>
</organism>
<evidence type="ECO:0000313" key="3">
    <source>
        <dbReference type="Proteomes" id="UP000294419"/>
    </source>
</evidence>
<keyword evidence="1" id="KW-0175">Coiled coil</keyword>